<dbReference type="GO" id="GO:0016020">
    <property type="term" value="C:membrane"/>
    <property type="evidence" value="ECO:0007669"/>
    <property type="project" value="UniProtKB-SubCell"/>
</dbReference>
<evidence type="ECO:0000256" key="4">
    <source>
        <dbReference type="ARBA" id="ARBA00022729"/>
    </source>
</evidence>
<evidence type="ECO:0000259" key="10">
    <source>
        <dbReference type="Pfam" id="PF25198"/>
    </source>
</evidence>
<dbReference type="OrthoDB" id="9816067at2"/>
<reference evidence="11 12" key="1">
    <citation type="submission" date="2019-03" db="EMBL/GenBank/DDBJ databases">
        <title>Genomic Encyclopedia of Type Strains, Phase IV (KMG-IV): sequencing the most valuable type-strain genomes for metagenomic binning, comparative biology and taxonomic classification.</title>
        <authorList>
            <person name="Goeker M."/>
        </authorList>
    </citation>
    <scope>NUCLEOTIDE SEQUENCE [LARGE SCALE GENOMIC DNA]</scope>
    <source>
        <strain evidence="11 12">DSM 19377</strain>
    </source>
</reference>
<gene>
    <name evidence="11" type="ORF">EV207_11111</name>
</gene>
<dbReference type="InterPro" id="IPR057336">
    <property type="entry name" value="GerAC_N"/>
</dbReference>
<keyword evidence="6" id="KW-0564">Palmitate</keyword>
<dbReference type="InterPro" id="IPR046953">
    <property type="entry name" value="Spore_GerAC-like_C"/>
</dbReference>
<accession>A0A4R2P3G0</accession>
<protein>
    <submittedName>
        <fullName evidence="11">Spore germination protein KC</fullName>
    </submittedName>
</protein>
<keyword evidence="4" id="KW-0732">Signal</keyword>
<evidence type="ECO:0000313" key="11">
    <source>
        <dbReference type="EMBL" id="TCP29212.1"/>
    </source>
</evidence>
<evidence type="ECO:0000256" key="3">
    <source>
        <dbReference type="ARBA" id="ARBA00022544"/>
    </source>
</evidence>
<dbReference type="InterPro" id="IPR008844">
    <property type="entry name" value="Spore_GerAC-like"/>
</dbReference>
<keyword evidence="12" id="KW-1185">Reference proteome</keyword>
<dbReference type="Pfam" id="PF05504">
    <property type="entry name" value="Spore_GerAC"/>
    <property type="match status" value="1"/>
</dbReference>
<dbReference type="Gene3D" id="3.30.300.210">
    <property type="entry name" value="Nutrient germinant receptor protein C, domain 3"/>
    <property type="match status" value="1"/>
</dbReference>
<organism evidence="11 12">
    <name type="scientific">Scopulibacillus darangshiensis</name>
    <dbReference type="NCBI Taxonomy" id="442528"/>
    <lineage>
        <taxon>Bacteria</taxon>
        <taxon>Bacillati</taxon>
        <taxon>Bacillota</taxon>
        <taxon>Bacilli</taxon>
        <taxon>Bacillales</taxon>
        <taxon>Sporolactobacillaceae</taxon>
        <taxon>Scopulibacillus</taxon>
    </lineage>
</organism>
<dbReference type="NCBIfam" id="TIGR02887">
    <property type="entry name" value="spore_ger_x_C"/>
    <property type="match status" value="1"/>
</dbReference>
<dbReference type="GO" id="GO:0009847">
    <property type="term" value="P:spore germination"/>
    <property type="evidence" value="ECO:0007669"/>
    <property type="project" value="InterPro"/>
</dbReference>
<dbReference type="Gene3D" id="6.20.190.10">
    <property type="entry name" value="Nutrient germinant receptor protein C, domain 1"/>
    <property type="match status" value="1"/>
</dbReference>
<dbReference type="Pfam" id="PF25198">
    <property type="entry name" value="Spore_GerAC_N"/>
    <property type="match status" value="1"/>
</dbReference>
<evidence type="ECO:0000256" key="7">
    <source>
        <dbReference type="ARBA" id="ARBA00023288"/>
    </source>
</evidence>
<evidence type="ECO:0000313" key="12">
    <source>
        <dbReference type="Proteomes" id="UP000295416"/>
    </source>
</evidence>
<dbReference type="PANTHER" id="PTHR35789">
    <property type="entry name" value="SPORE GERMINATION PROTEIN B3"/>
    <property type="match status" value="1"/>
</dbReference>
<name>A0A4R2P3G0_9BACL</name>
<dbReference type="EMBL" id="SLXK01000011">
    <property type="protein sequence ID" value="TCP29212.1"/>
    <property type="molecule type" value="Genomic_DNA"/>
</dbReference>
<comment type="caution">
    <text evidence="11">The sequence shown here is derived from an EMBL/GenBank/DDBJ whole genome shotgun (WGS) entry which is preliminary data.</text>
</comment>
<keyword evidence="5" id="KW-0472">Membrane</keyword>
<evidence type="ECO:0000256" key="6">
    <source>
        <dbReference type="ARBA" id="ARBA00023139"/>
    </source>
</evidence>
<feature type="domain" description="Spore germination protein N-terminal" evidence="10">
    <location>
        <begin position="30"/>
        <end position="203"/>
    </location>
</feature>
<evidence type="ECO:0000256" key="8">
    <source>
        <dbReference type="SAM" id="MobiDB-lite"/>
    </source>
</evidence>
<evidence type="ECO:0000256" key="1">
    <source>
        <dbReference type="ARBA" id="ARBA00004635"/>
    </source>
</evidence>
<proteinExistence type="inferred from homology"/>
<comment type="similarity">
    <text evidence="2">Belongs to the GerABKC lipoprotein family.</text>
</comment>
<feature type="domain" description="Spore germination GerAC-like C-terminal" evidence="9">
    <location>
        <begin position="213"/>
        <end position="378"/>
    </location>
</feature>
<dbReference type="Proteomes" id="UP000295416">
    <property type="component" value="Unassembled WGS sequence"/>
</dbReference>
<comment type="subcellular location">
    <subcellularLocation>
        <location evidence="1">Membrane</location>
        <topology evidence="1">Lipid-anchor</topology>
    </subcellularLocation>
</comment>
<dbReference type="InterPro" id="IPR038501">
    <property type="entry name" value="Spore_GerAC_C_sf"/>
</dbReference>
<dbReference type="PROSITE" id="PS51257">
    <property type="entry name" value="PROKAR_LIPOPROTEIN"/>
    <property type="match status" value="1"/>
</dbReference>
<dbReference type="RefSeq" id="WP_132745872.1">
    <property type="nucleotide sequence ID" value="NZ_SLXK01000011.1"/>
</dbReference>
<dbReference type="PANTHER" id="PTHR35789:SF1">
    <property type="entry name" value="SPORE GERMINATION PROTEIN B3"/>
    <property type="match status" value="1"/>
</dbReference>
<keyword evidence="7" id="KW-0449">Lipoprotein</keyword>
<feature type="region of interest" description="Disordered" evidence="8">
    <location>
        <begin position="372"/>
        <end position="393"/>
    </location>
</feature>
<dbReference type="AlphaFoldDB" id="A0A4R2P3G0"/>
<evidence type="ECO:0000259" key="9">
    <source>
        <dbReference type="Pfam" id="PF05504"/>
    </source>
</evidence>
<sequence length="393" mass="44221">MINLYFRKLTNILLCICLCFFMLLLTGCWDRTEINDLALVLGTGIDKTDDNKIQLSVQLSIPKAMGGTQQGTGGGGSGKPTIVKKATGSTIYDAMSRLQEKVSRKIFWGHNRVVIFGEALAKDGIRKDIDFFARHPEPRLRAYTFVSTGKAIDILEVIPELERSSAEIARELANFKIGMSVTVKDLLQMLNSGADSAALPWLEINPTEGLRVNGTAVFKKDKMKGSINDKLTRGLLWLRDDVHLATVTIEPKNTKGSISFNLLRSKTKLVPKIVDGKWQMIAKITTEDDAVENDTALNLMDPKIVKDLEKQLAQRINQRIRMTLNLVQKDMRIDVFGFGEAFHRKYPNEWEKVKGHWSEKFPEIEVKIDSKAHIRRPGMSTEPQGIPKNEVKK</sequence>
<keyword evidence="3" id="KW-0309">Germination</keyword>
<evidence type="ECO:0000256" key="2">
    <source>
        <dbReference type="ARBA" id="ARBA00007886"/>
    </source>
</evidence>
<evidence type="ECO:0000256" key="5">
    <source>
        <dbReference type="ARBA" id="ARBA00023136"/>
    </source>
</evidence>